<feature type="transmembrane region" description="Helical" evidence="1">
    <location>
        <begin position="143"/>
        <end position="170"/>
    </location>
</feature>
<comment type="caution">
    <text evidence="2">The sequence shown here is derived from an EMBL/GenBank/DDBJ whole genome shotgun (WGS) entry which is preliminary data.</text>
</comment>
<feature type="transmembrane region" description="Helical" evidence="1">
    <location>
        <begin position="63"/>
        <end position="81"/>
    </location>
</feature>
<keyword evidence="1" id="KW-1133">Transmembrane helix</keyword>
<name>A0ABT7CAL7_9MICO</name>
<dbReference type="RefSeq" id="WP_026937399.1">
    <property type="nucleotide sequence ID" value="NZ_CP028426.1"/>
</dbReference>
<dbReference type="EMBL" id="PXVD01000021">
    <property type="protein sequence ID" value="MDJ1372184.1"/>
    <property type="molecule type" value="Genomic_DNA"/>
</dbReference>
<feature type="transmembrane region" description="Helical" evidence="1">
    <location>
        <begin position="223"/>
        <end position="244"/>
    </location>
</feature>
<gene>
    <name evidence="2" type="ORF">C7K25_12520</name>
</gene>
<proteinExistence type="predicted"/>
<reference evidence="2" key="2">
    <citation type="journal article" date="2022" name="Sci. Rep.">
        <title>In silico prediction of the enzymes involved in the degradation of the herbicide molinate by Gulosibacter molinativorax ON4T.</title>
        <authorList>
            <person name="Lopes A.R."/>
            <person name="Bunin E."/>
            <person name="Viana A.T."/>
            <person name="Froufe H."/>
            <person name="Munoz-Merida A."/>
            <person name="Pinho D."/>
            <person name="Figueiredo J."/>
            <person name="Barroso C."/>
            <person name="Vaz-Moreira I."/>
            <person name="Bellanger X."/>
            <person name="Egas C."/>
            <person name="Nunes O.C."/>
        </authorList>
    </citation>
    <scope>NUCLEOTIDE SEQUENCE</scope>
    <source>
        <strain evidence="2">ON4</strain>
    </source>
</reference>
<feature type="transmembrane region" description="Helical" evidence="1">
    <location>
        <begin position="182"/>
        <end position="203"/>
    </location>
</feature>
<keyword evidence="1" id="KW-0472">Membrane</keyword>
<keyword evidence="1" id="KW-0812">Transmembrane</keyword>
<organism evidence="2 3">
    <name type="scientific">Gulosibacter molinativorax</name>
    <dbReference type="NCBI Taxonomy" id="256821"/>
    <lineage>
        <taxon>Bacteria</taxon>
        <taxon>Bacillati</taxon>
        <taxon>Actinomycetota</taxon>
        <taxon>Actinomycetes</taxon>
        <taxon>Micrococcales</taxon>
        <taxon>Microbacteriaceae</taxon>
        <taxon>Gulosibacter</taxon>
    </lineage>
</organism>
<keyword evidence="3" id="KW-1185">Reference proteome</keyword>
<feature type="transmembrane region" description="Helical" evidence="1">
    <location>
        <begin position="102"/>
        <end position="123"/>
    </location>
</feature>
<sequence length="253" mass="26088">MTDTMAIQPPSSTFATRLRAAMRIDIGPTLVGGAIAIVLLIAAQILLPLVLSAIDGMGSANVINPPTVAASVLLVLTIIMTGEAAPGRREGVAGGWTRAERLQMVTAIGAGMGVLNGVVWLALAAASPALQRLADGISYGSGFAVSLGGATPSVVAALMVALMTFGAAFVPGFFGWLARVHWSLVVLGAGLLYVVAQVAFIPYALFAEPTWTLFDNVAHTPVLWAVLAVIVVGLFVAGCAWLALRAPVSRYRP</sequence>
<protein>
    <recommendedName>
        <fullName evidence="4">ABC transporter permease</fullName>
    </recommendedName>
</protein>
<reference evidence="2" key="1">
    <citation type="submission" date="2018-03" db="EMBL/GenBank/DDBJ databases">
        <authorList>
            <person name="Nunes O.C."/>
            <person name="Lopes A.R."/>
            <person name="Froufe H."/>
            <person name="Munoz-Merida A."/>
            <person name="Barroso C."/>
            <person name="Egas C."/>
        </authorList>
    </citation>
    <scope>NUCLEOTIDE SEQUENCE</scope>
    <source>
        <strain evidence="2">ON4</strain>
    </source>
</reference>
<evidence type="ECO:0008006" key="4">
    <source>
        <dbReference type="Google" id="ProtNLM"/>
    </source>
</evidence>
<evidence type="ECO:0000256" key="1">
    <source>
        <dbReference type="SAM" id="Phobius"/>
    </source>
</evidence>
<feature type="transmembrane region" description="Helical" evidence="1">
    <location>
        <begin position="26"/>
        <end position="51"/>
    </location>
</feature>
<accession>A0ABT7CAL7</accession>
<evidence type="ECO:0000313" key="3">
    <source>
        <dbReference type="Proteomes" id="UP001170379"/>
    </source>
</evidence>
<evidence type="ECO:0000313" key="2">
    <source>
        <dbReference type="EMBL" id="MDJ1372184.1"/>
    </source>
</evidence>
<dbReference type="Proteomes" id="UP001170379">
    <property type="component" value="Unassembled WGS sequence"/>
</dbReference>